<dbReference type="STRING" id="1436961.SAMN05421739_105330"/>
<dbReference type="Gene3D" id="3.40.50.1820">
    <property type="entry name" value="alpha/beta hydrolase"/>
    <property type="match status" value="1"/>
</dbReference>
<dbReference type="InterPro" id="IPR050955">
    <property type="entry name" value="Plant_Biomass_Hydrol_Est"/>
</dbReference>
<reference evidence="5" key="1">
    <citation type="submission" date="2016-10" db="EMBL/GenBank/DDBJ databases">
        <authorList>
            <person name="Varghese N."/>
            <person name="Submissions S."/>
        </authorList>
    </citation>
    <scope>NUCLEOTIDE SEQUENCE [LARGE SCALE GENOMIC DNA]</scope>
    <source>
        <strain evidence="5">LP51</strain>
    </source>
</reference>
<proteinExistence type="predicted"/>
<dbReference type="PANTHER" id="PTHR43037">
    <property type="entry name" value="UNNAMED PRODUCT-RELATED"/>
    <property type="match status" value="1"/>
</dbReference>
<dbReference type="Proteomes" id="UP000198724">
    <property type="component" value="Unassembled WGS sequence"/>
</dbReference>
<evidence type="ECO:0000313" key="5">
    <source>
        <dbReference type="Proteomes" id="UP000198724"/>
    </source>
</evidence>
<dbReference type="PANTHER" id="PTHR43037:SF5">
    <property type="entry name" value="FERULOYL ESTERASE"/>
    <property type="match status" value="1"/>
</dbReference>
<dbReference type="GO" id="GO:0016787">
    <property type="term" value="F:hydrolase activity"/>
    <property type="evidence" value="ECO:0007669"/>
    <property type="project" value="UniProtKB-KW"/>
</dbReference>
<evidence type="ECO:0000256" key="1">
    <source>
        <dbReference type="ARBA" id="ARBA00022729"/>
    </source>
</evidence>
<dbReference type="InterPro" id="IPR029058">
    <property type="entry name" value="AB_hydrolase_fold"/>
</dbReference>
<keyword evidence="5" id="KW-1185">Reference proteome</keyword>
<gene>
    <name evidence="4" type="ORF">SAMN05421739_105330</name>
</gene>
<dbReference type="SUPFAM" id="SSF53474">
    <property type="entry name" value="alpha/beta-Hydrolases"/>
    <property type="match status" value="1"/>
</dbReference>
<accession>A0A1I2X1G8</accession>
<dbReference type="EMBL" id="FOOT01000005">
    <property type="protein sequence ID" value="SFH07365.1"/>
    <property type="molecule type" value="Genomic_DNA"/>
</dbReference>
<keyword evidence="2" id="KW-0378">Hydrolase</keyword>
<dbReference type="InterPro" id="IPR003140">
    <property type="entry name" value="PLipase/COase/thioEstase"/>
</dbReference>
<name>A0A1I2X1G8_9BACT</name>
<evidence type="ECO:0000256" key="2">
    <source>
        <dbReference type="ARBA" id="ARBA00022801"/>
    </source>
</evidence>
<feature type="domain" description="Phospholipase/carboxylesterase/thioesterase" evidence="3">
    <location>
        <begin position="126"/>
        <end position="233"/>
    </location>
</feature>
<dbReference type="AlphaFoldDB" id="A0A1I2X1G8"/>
<keyword evidence="1" id="KW-0732">Signal</keyword>
<protein>
    <submittedName>
        <fullName evidence="4">Predicted esterase</fullName>
    </submittedName>
</protein>
<sequence>MTREESEFKHVDMVAAEHNYKTGRLTARPGAIPDSSKKSSGVQPLLVQEQKAGLLYVPQQYEPVKPAALAVMLHGAGAAAAQGLSLLRSYADESNMLVVAPAATAYSWDIIASRKFGPDIAILEEALHAVFENFAINSERIAIGGFSDGASYALSVGLTNGDLFTHIIAFSPGFVHTPENRGKPKVYLSHGIHDPVLPIDPCGRRIVPQLKRLGLEVNYKEFDGRHEVPADIAQAAVTWFMS</sequence>
<evidence type="ECO:0000313" key="4">
    <source>
        <dbReference type="EMBL" id="SFH07365.1"/>
    </source>
</evidence>
<organism evidence="4 5">
    <name type="scientific">Pontibacter chinhatensis</name>
    <dbReference type="NCBI Taxonomy" id="1436961"/>
    <lineage>
        <taxon>Bacteria</taxon>
        <taxon>Pseudomonadati</taxon>
        <taxon>Bacteroidota</taxon>
        <taxon>Cytophagia</taxon>
        <taxon>Cytophagales</taxon>
        <taxon>Hymenobacteraceae</taxon>
        <taxon>Pontibacter</taxon>
    </lineage>
</organism>
<dbReference type="Pfam" id="PF02230">
    <property type="entry name" value="Abhydrolase_2"/>
    <property type="match status" value="1"/>
</dbReference>
<evidence type="ECO:0000259" key="3">
    <source>
        <dbReference type="Pfam" id="PF02230"/>
    </source>
</evidence>